<evidence type="ECO:0000313" key="2">
    <source>
        <dbReference type="EMBL" id="SDL71138.1"/>
    </source>
</evidence>
<dbReference type="EMBL" id="FNGM01000005">
    <property type="protein sequence ID" value="SDL71138.1"/>
    <property type="molecule type" value="Genomic_DNA"/>
</dbReference>
<accession>A0A1G9MA68</accession>
<reference evidence="2 3" key="1">
    <citation type="submission" date="2016-10" db="EMBL/GenBank/DDBJ databases">
        <authorList>
            <person name="de Groot N.N."/>
        </authorList>
    </citation>
    <scope>NUCLEOTIDE SEQUENCE [LARGE SCALE GENOMIC DNA]</scope>
    <source>
        <strain evidence="2 3">CGMCC 1.10239</strain>
    </source>
</reference>
<protein>
    <submittedName>
        <fullName evidence="2">Aldotetraouronic acid ABC transporter substrate-binding protein</fullName>
    </submittedName>
</protein>
<dbReference type="PANTHER" id="PTHR43649:SF12">
    <property type="entry name" value="DIACETYLCHITOBIOSE BINDING PROTEIN DASA"/>
    <property type="match status" value="1"/>
</dbReference>
<proteinExistence type="predicted"/>
<dbReference type="InterPro" id="IPR050490">
    <property type="entry name" value="Bact_solute-bd_prot1"/>
</dbReference>
<dbReference type="Gene3D" id="3.40.190.10">
    <property type="entry name" value="Periplasmic binding protein-like II"/>
    <property type="match status" value="2"/>
</dbReference>
<sequence length="605" mass="67636">MFFKVQGMVCWVIKKAVSCYIESAYKTGGNLRNLKGDEVQMYKGKILTAGLALVLAAALGGCGNGSNSSDSASNSPAAKGNSASGSEDTSAVTFKYFSFGAPKKQILGSETTIGKELQTQTGVDWNIEYLVGDGDTKAGVMIASGDYPDIIDSSGQMAKLMDAGAFIPLDDLIEKYGPNIKRVYGPYFDKFRQKDGKIYFFPYGANIGYVSEPNFQTGFYIQRSVLKEFNYPKITTLDEYFDLIKQYKEKHPQVDGKDTIGFATFAGEQGSFFTLQNPAMHLAGYPNDGSTMVDMKTHEAKLVAGSEYQKRWIGKLNEANAEGLVDPESFTMNRDQYLAKLTSGRVLGYFSYSWQVGDATNNLKKAGNDDKRYVALPIVFDKGIKDQYIDPPGFVNNYGVGITVKAKDPVRIIKYFDNLLKEENQILVQWGIKDQSYTVDEKGRFTYANDEQRQIHEDPEKSMKFGFDYFNYSWPRYGNNSVLQDGNAYGPGNQPEVASYGYTDGDKQLLAAYGVKTFSGLFSNPDERPWSPAWSIALEQGSPEQMFITKADDLQRTHLPTMILDTPANFSKNWDDYMNQFNKLDKKTYEDFITKAVQDRVAGKW</sequence>
<dbReference type="SUPFAM" id="SSF53850">
    <property type="entry name" value="Periplasmic binding protein-like II"/>
    <property type="match status" value="1"/>
</dbReference>
<feature type="compositionally biased region" description="Low complexity" evidence="1">
    <location>
        <begin position="67"/>
        <end position="78"/>
    </location>
</feature>
<organism evidence="2 3">
    <name type="scientific">Paenibacillus jilunlii</name>
    <dbReference type="NCBI Taxonomy" id="682956"/>
    <lineage>
        <taxon>Bacteria</taxon>
        <taxon>Bacillati</taxon>
        <taxon>Bacillota</taxon>
        <taxon>Bacilli</taxon>
        <taxon>Bacillales</taxon>
        <taxon>Paenibacillaceae</taxon>
        <taxon>Paenibacillus</taxon>
    </lineage>
</organism>
<evidence type="ECO:0000256" key="1">
    <source>
        <dbReference type="SAM" id="MobiDB-lite"/>
    </source>
</evidence>
<feature type="region of interest" description="Disordered" evidence="1">
    <location>
        <begin position="67"/>
        <end position="87"/>
    </location>
</feature>
<gene>
    <name evidence="2" type="ORF">SAMN05216191_10562</name>
</gene>
<dbReference type="AlphaFoldDB" id="A0A1G9MA68"/>
<dbReference type="PANTHER" id="PTHR43649">
    <property type="entry name" value="ARABINOSE-BINDING PROTEIN-RELATED"/>
    <property type="match status" value="1"/>
</dbReference>
<dbReference type="CDD" id="cd13582">
    <property type="entry name" value="PBP2_AlgQ_like_3"/>
    <property type="match status" value="1"/>
</dbReference>
<evidence type="ECO:0000313" key="3">
    <source>
        <dbReference type="Proteomes" id="UP000182783"/>
    </source>
</evidence>
<dbReference type="InterPro" id="IPR006059">
    <property type="entry name" value="SBP"/>
</dbReference>
<dbReference type="Proteomes" id="UP000182783">
    <property type="component" value="Unassembled WGS sequence"/>
</dbReference>
<name>A0A1G9MA68_9BACL</name>
<dbReference type="Pfam" id="PF13416">
    <property type="entry name" value="SBP_bac_8"/>
    <property type="match status" value="1"/>
</dbReference>